<dbReference type="GeneID" id="87885308"/>
<keyword evidence="4" id="KW-1185">Reference proteome</keyword>
<dbReference type="Proteomes" id="UP001273166">
    <property type="component" value="Unassembled WGS sequence"/>
</dbReference>
<comment type="caution">
    <text evidence="3">The sequence shown here is derived from an EMBL/GenBank/DDBJ whole genome shotgun (WGS) entry which is preliminary data.</text>
</comment>
<organism evidence="3 4">
    <name type="scientific">Chaetomium strumarium</name>
    <dbReference type="NCBI Taxonomy" id="1170767"/>
    <lineage>
        <taxon>Eukaryota</taxon>
        <taxon>Fungi</taxon>
        <taxon>Dikarya</taxon>
        <taxon>Ascomycota</taxon>
        <taxon>Pezizomycotina</taxon>
        <taxon>Sordariomycetes</taxon>
        <taxon>Sordariomycetidae</taxon>
        <taxon>Sordariales</taxon>
        <taxon>Chaetomiaceae</taxon>
        <taxon>Chaetomium</taxon>
    </lineage>
</organism>
<dbReference type="PANTHER" id="PTHR33112">
    <property type="entry name" value="DOMAIN PROTEIN, PUTATIVE-RELATED"/>
    <property type="match status" value="1"/>
</dbReference>
<dbReference type="Pfam" id="PF06985">
    <property type="entry name" value="HET"/>
    <property type="match status" value="1"/>
</dbReference>
<dbReference type="AlphaFoldDB" id="A0AAJ0M5B3"/>
<feature type="region of interest" description="Disordered" evidence="1">
    <location>
        <begin position="1"/>
        <end position="21"/>
    </location>
</feature>
<evidence type="ECO:0000256" key="1">
    <source>
        <dbReference type="SAM" id="MobiDB-lite"/>
    </source>
</evidence>
<dbReference type="PANTHER" id="PTHR33112:SF8">
    <property type="entry name" value="HETEROKARYON INCOMPATIBILITY DOMAIN-CONTAINING PROTEIN"/>
    <property type="match status" value="1"/>
</dbReference>
<evidence type="ECO:0000259" key="2">
    <source>
        <dbReference type="Pfam" id="PF06985"/>
    </source>
</evidence>
<dbReference type="RefSeq" id="XP_062725234.1">
    <property type="nucleotide sequence ID" value="XM_062866479.1"/>
</dbReference>
<reference evidence="3" key="2">
    <citation type="submission" date="2023-06" db="EMBL/GenBank/DDBJ databases">
        <authorList>
            <consortium name="Lawrence Berkeley National Laboratory"/>
            <person name="Mondo S.J."/>
            <person name="Hensen N."/>
            <person name="Bonometti L."/>
            <person name="Westerberg I."/>
            <person name="Brannstrom I.O."/>
            <person name="Guillou S."/>
            <person name="Cros-Aarteil S."/>
            <person name="Calhoun S."/>
            <person name="Haridas S."/>
            <person name="Kuo A."/>
            <person name="Pangilinan J."/>
            <person name="Riley R."/>
            <person name="Labutti K."/>
            <person name="Andreopoulos B."/>
            <person name="Lipzen A."/>
            <person name="Chen C."/>
            <person name="Yanf M."/>
            <person name="Daum C."/>
            <person name="Ng V."/>
            <person name="Clum A."/>
            <person name="Steindorff A."/>
            <person name="Ohm R."/>
            <person name="Martin F."/>
            <person name="Silar P."/>
            <person name="Natvig D."/>
            <person name="Lalanne C."/>
            <person name="Gautier V."/>
            <person name="Ament-Velasquez S.L."/>
            <person name="Kruys A."/>
            <person name="Hutchinson M.I."/>
            <person name="Powell A.J."/>
            <person name="Barry K."/>
            <person name="Miller A.N."/>
            <person name="Grigoriev I.V."/>
            <person name="Debuchy R."/>
            <person name="Gladieux P."/>
            <person name="Thoren M.H."/>
            <person name="Johannesson H."/>
        </authorList>
    </citation>
    <scope>NUCLEOTIDE SEQUENCE</scope>
    <source>
        <strain evidence="3">CBS 333.67</strain>
    </source>
</reference>
<reference evidence="3" key="1">
    <citation type="journal article" date="2023" name="Mol. Phylogenet. Evol.">
        <title>Genome-scale phylogeny and comparative genomics of the fungal order Sordariales.</title>
        <authorList>
            <person name="Hensen N."/>
            <person name="Bonometti L."/>
            <person name="Westerberg I."/>
            <person name="Brannstrom I.O."/>
            <person name="Guillou S."/>
            <person name="Cros-Aarteil S."/>
            <person name="Calhoun S."/>
            <person name="Haridas S."/>
            <person name="Kuo A."/>
            <person name="Mondo S."/>
            <person name="Pangilinan J."/>
            <person name="Riley R."/>
            <person name="LaButti K."/>
            <person name="Andreopoulos B."/>
            <person name="Lipzen A."/>
            <person name="Chen C."/>
            <person name="Yan M."/>
            <person name="Daum C."/>
            <person name="Ng V."/>
            <person name="Clum A."/>
            <person name="Steindorff A."/>
            <person name="Ohm R.A."/>
            <person name="Martin F."/>
            <person name="Silar P."/>
            <person name="Natvig D.O."/>
            <person name="Lalanne C."/>
            <person name="Gautier V."/>
            <person name="Ament-Velasquez S.L."/>
            <person name="Kruys A."/>
            <person name="Hutchinson M.I."/>
            <person name="Powell A.J."/>
            <person name="Barry K."/>
            <person name="Miller A.N."/>
            <person name="Grigoriev I.V."/>
            <person name="Debuchy R."/>
            <person name="Gladieux P."/>
            <person name="Hiltunen Thoren M."/>
            <person name="Johannesson H."/>
        </authorList>
    </citation>
    <scope>NUCLEOTIDE SEQUENCE</scope>
    <source>
        <strain evidence="3">CBS 333.67</strain>
    </source>
</reference>
<dbReference type="EMBL" id="JAUDZG010000001">
    <property type="protein sequence ID" value="KAK3309454.1"/>
    <property type="molecule type" value="Genomic_DNA"/>
</dbReference>
<proteinExistence type="predicted"/>
<feature type="region of interest" description="Disordered" evidence="1">
    <location>
        <begin position="38"/>
        <end position="58"/>
    </location>
</feature>
<feature type="domain" description="Heterokaryon incompatibility" evidence="2">
    <location>
        <begin position="63"/>
        <end position="213"/>
    </location>
</feature>
<accession>A0AAJ0M5B3</accession>
<name>A0AAJ0M5B3_9PEZI</name>
<feature type="compositionally biased region" description="Basic and acidic residues" evidence="1">
    <location>
        <begin position="43"/>
        <end position="54"/>
    </location>
</feature>
<sequence>MREHGGPLSSGSGNPDKKEYVEEWPVATQFKPTRTISVGGKDPFLEEHGRHEDGEQSQPLSWPALSHCWGGNNNFILTADKLGVWKQAVSLSSMPKTFQDAVVVTGQLGLKHLWIDSLCILQDSKADWAHESDRMANVYRCSTVHLAAHTSRHSDDGFLKPRTPVEHVPLPYSSTRLGVSGTMLVRPAISSWRRSLLSGEHSVLSTRGWVLQESLLSPRTLHFGHEQMFSECPNMRLAEGDFSPTTISDPDAHDVDLSASKQFVNAMGNGTQAAVTTGQARELWYMRWYEIVTNYSQRTLGYPSDIFPALSGLAQTIGALIPGNEYMAGLFRGDVCRGLLWKPADDSKASRAHPYRAPSWSWASITAPVEFEIRPSEYSPELIPEHDLAVIGVTLRSLHDADLSEEEY</sequence>
<evidence type="ECO:0000313" key="3">
    <source>
        <dbReference type="EMBL" id="KAK3309454.1"/>
    </source>
</evidence>
<evidence type="ECO:0000313" key="4">
    <source>
        <dbReference type="Proteomes" id="UP001273166"/>
    </source>
</evidence>
<gene>
    <name evidence="3" type="ORF">B0T15DRAFT_488184</name>
</gene>
<protein>
    <submittedName>
        <fullName evidence="3">Heterokaryon incompatibility protein-domain-containing protein</fullName>
    </submittedName>
</protein>
<dbReference type="InterPro" id="IPR010730">
    <property type="entry name" value="HET"/>
</dbReference>